<dbReference type="AlphaFoldDB" id="A0AAN6HJD8"/>
<keyword evidence="3" id="KW-1185">Reference proteome</keyword>
<name>A0AAN6HJD8_FUSAU</name>
<accession>A0AAN6HJD8</accession>
<dbReference type="Proteomes" id="UP000537989">
    <property type="component" value="Unassembled WGS sequence"/>
</dbReference>
<reference evidence="2 3" key="1">
    <citation type="submission" date="2020-02" db="EMBL/GenBank/DDBJ databases">
        <title>Identification and distribution of gene clusters putatively required for synthesis of sphingolipid metabolism inhibitors in phylogenetically diverse species of the filamentous fungus Fusarium.</title>
        <authorList>
            <person name="Kim H.-S."/>
            <person name="Busman M."/>
            <person name="Brown D.W."/>
            <person name="Divon H."/>
            <person name="Uhlig S."/>
            <person name="Proctor R.H."/>
        </authorList>
    </citation>
    <scope>NUCLEOTIDE SEQUENCE [LARGE SCALE GENOMIC DNA]</scope>
    <source>
        <strain evidence="2 3">NRRL 2903</strain>
    </source>
</reference>
<dbReference type="PANTHER" id="PTHR40788">
    <property type="entry name" value="CLR5 DOMAIN-CONTAINING PROTEIN-RELATED"/>
    <property type="match status" value="1"/>
</dbReference>
<evidence type="ECO:0000313" key="2">
    <source>
        <dbReference type="EMBL" id="KAF5245199.1"/>
    </source>
</evidence>
<sequence>MKDHAWELLPRPGVGYHPLSRKINEDKLWGTLLSRTVSEGYADLETMTVLYRQARDLSVLQKKYKDQIKSIEELPFEYRDALYRFRSWVSIARQDENCSTLEGCEGFGYDGLYLVFLMENLFKDYKYWARRFTLIDEIQRLLRTSSKVNGLISAHVYKALKPEQKKKKGQPSTNTDVSYLIRPVSNLFLDESEQATEKTVPSKRKAKIKTKGEPAKTENVVTPPVEAPEPEVVDKQPTFPVDARALKVFRALFYNPEITSSPGEIAWHDFLHAMTSTGFQAEKLYGSVWQFRPSALDFDRGIHFHEPHPKGKIGYRIARRHGRRLERAYGWHGGMFVLKGK</sequence>
<gene>
    <name evidence="2" type="ORF">FAUST_1854</name>
</gene>
<dbReference type="EMBL" id="JAAMOD010000041">
    <property type="protein sequence ID" value="KAF5245199.1"/>
    <property type="molecule type" value="Genomic_DNA"/>
</dbReference>
<comment type="caution">
    <text evidence="2">The sequence shown here is derived from an EMBL/GenBank/DDBJ whole genome shotgun (WGS) entry which is preliminary data.</text>
</comment>
<protein>
    <submittedName>
        <fullName evidence="2">Uncharacterized protein</fullName>
    </submittedName>
</protein>
<organism evidence="2 3">
    <name type="scientific">Fusarium austroamericanum</name>
    <dbReference type="NCBI Taxonomy" id="282268"/>
    <lineage>
        <taxon>Eukaryota</taxon>
        <taxon>Fungi</taxon>
        <taxon>Dikarya</taxon>
        <taxon>Ascomycota</taxon>
        <taxon>Pezizomycotina</taxon>
        <taxon>Sordariomycetes</taxon>
        <taxon>Hypocreomycetidae</taxon>
        <taxon>Hypocreales</taxon>
        <taxon>Nectriaceae</taxon>
        <taxon>Fusarium</taxon>
    </lineage>
</organism>
<proteinExistence type="predicted"/>
<feature type="region of interest" description="Disordered" evidence="1">
    <location>
        <begin position="196"/>
        <end position="222"/>
    </location>
</feature>
<dbReference type="PANTHER" id="PTHR40788:SF2">
    <property type="entry name" value="CLR5 DOMAIN-CONTAINING PROTEIN"/>
    <property type="match status" value="1"/>
</dbReference>
<evidence type="ECO:0000313" key="3">
    <source>
        <dbReference type="Proteomes" id="UP000537989"/>
    </source>
</evidence>
<evidence type="ECO:0000256" key="1">
    <source>
        <dbReference type="SAM" id="MobiDB-lite"/>
    </source>
</evidence>